<keyword evidence="2" id="KW-0732">Signal</keyword>
<gene>
    <name evidence="3" type="ORF">EUX98_g1338</name>
</gene>
<accession>A0A4S4N1N6</accession>
<proteinExistence type="predicted"/>
<feature type="compositionally biased region" description="Acidic residues" evidence="1">
    <location>
        <begin position="206"/>
        <end position="216"/>
    </location>
</feature>
<dbReference type="AlphaFoldDB" id="A0A4S4N1N6"/>
<evidence type="ECO:0000313" key="3">
    <source>
        <dbReference type="EMBL" id="THH32829.1"/>
    </source>
</evidence>
<dbReference type="EMBL" id="SGPM01000014">
    <property type="protein sequence ID" value="THH32829.1"/>
    <property type="molecule type" value="Genomic_DNA"/>
</dbReference>
<protein>
    <recommendedName>
        <fullName evidence="5">Protein YOP1</fullName>
    </recommendedName>
</protein>
<evidence type="ECO:0008006" key="5">
    <source>
        <dbReference type="Google" id="ProtNLM"/>
    </source>
</evidence>
<reference evidence="3 4" key="1">
    <citation type="submission" date="2019-02" db="EMBL/GenBank/DDBJ databases">
        <title>Genome sequencing of the rare red list fungi Antrodiella citrinella (Flaviporus citrinellus).</title>
        <authorList>
            <person name="Buettner E."/>
            <person name="Kellner H."/>
        </authorList>
    </citation>
    <scope>NUCLEOTIDE SEQUENCE [LARGE SCALE GENOMIC DNA]</scope>
    <source>
        <strain evidence="3 4">DSM 108506</strain>
    </source>
</reference>
<dbReference type="OrthoDB" id="434647at2759"/>
<comment type="caution">
    <text evidence="3">The sequence shown here is derived from an EMBL/GenBank/DDBJ whole genome shotgun (WGS) entry which is preliminary data.</text>
</comment>
<name>A0A4S4N1N6_9APHY</name>
<evidence type="ECO:0000313" key="4">
    <source>
        <dbReference type="Proteomes" id="UP000308730"/>
    </source>
</evidence>
<organism evidence="3 4">
    <name type="scientific">Antrodiella citrinella</name>
    <dbReference type="NCBI Taxonomy" id="2447956"/>
    <lineage>
        <taxon>Eukaryota</taxon>
        <taxon>Fungi</taxon>
        <taxon>Dikarya</taxon>
        <taxon>Basidiomycota</taxon>
        <taxon>Agaricomycotina</taxon>
        <taxon>Agaricomycetes</taxon>
        <taxon>Polyporales</taxon>
        <taxon>Steccherinaceae</taxon>
        <taxon>Antrodiella</taxon>
    </lineage>
</organism>
<keyword evidence="4" id="KW-1185">Reference proteome</keyword>
<feature type="compositionally biased region" description="Low complexity" evidence="1">
    <location>
        <begin position="133"/>
        <end position="143"/>
    </location>
</feature>
<feature type="region of interest" description="Disordered" evidence="1">
    <location>
        <begin position="133"/>
        <end position="252"/>
    </location>
</feature>
<feature type="signal peptide" evidence="2">
    <location>
        <begin position="1"/>
        <end position="16"/>
    </location>
</feature>
<feature type="compositionally biased region" description="Low complexity" evidence="1">
    <location>
        <begin position="178"/>
        <end position="191"/>
    </location>
</feature>
<evidence type="ECO:0000256" key="1">
    <source>
        <dbReference type="SAM" id="MobiDB-lite"/>
    </source>
</evidence>
<feature type="chain" id="PRO_5020223243" description="Protein YOP1" evidence="2">
    <location>
        <begin position="17"/>
        <end position="252"/>
    </location>
</feature>
<sequence>MKTLFLLYLALPQTNGASYLYKTQVEPFFSTHEHEIDSALVQFKSYVYSYLQQVLRSLWGHVSSTVGQMQTNGEQPSALDEGGVTGDAAMNSGAPPSLGDPISGPAQLAQTLWRSYGPSIIASGAGLLQQAQRAAATSATQQQYTPPGPSRTNSSQSVRPSDPNIQPYDVDSSPVLIPAANNPSRASSSSSLRERPGSGNGKSTFEEVEVPSDVEGDGQGHERPGQTRRTSWFAWGGAASPGRGGYERVKTD</sequence>
<feature type="region of interest" description="Disordered" evidence="1">
    <location>
        <begin position="69"/>
        <end position="105"/>
    </location>
</feature>
<evidence type="ECO:0000256" key="2">
    <source>
        <dbReference type="SAM" id="SignalP"/>
    </source>
</evidence>
<feature type="compositionally biased region" description="Polar residues" evidence="1">
    <location>
        <begin position="150"/>
        <end position="159"/>
    </location>
</feature>
<dbReference type="Proteomes" id="UP000308730">
    <property type="component" value="Unassembled WGS sequence"/>
</dbReference>